<dbReference type="PANTHER" id="PTHR42732:SF2">
    <property type="entry name" value="BETA-MANNOSIDASE"/>
    <property type="match status" value="1"/>
</dbReference>
<dbReference type="InterPro" id="IPR051913">
    <property type="entry name" value="GH2_Domain-Containing"/>
</dbReference>
<feature type="domain" description="Glycoside hydrolase family 2 catalytic" evidence="7">
    <location>
        <begin position="395"/>
        <end position="519"/>
    </location>
</feature>
<evidence type="ECO:0000256" key="3">
    <source>
        <dbReference type="ARBA" id="ARBA00023295"/>
    </source>
</evidence>
<dbReference type="InterPro" id="IPR006102">
    <property type="entry name" value="Ig-like_GH2"/>
</dbReference>
<dbReference type="Pfam" id="PF02836">
    <property type="entry name" value="Glyco_hydro_2_C"/>
    <property type="match status" value="1"/>
</dbReference>
<evidence type="ECO:0000259" key="6">
    <source>
        <dbReference type="Pfam" id="PF00703"/>
    </source>
</evidence>
<dbReference type="AlphaFoldDB" id="A0A934V6K5"/>
<keyword evidence="5" id="KW-0732">Signal</keyword>
<dbReference type="EMBL" id="JAENJH010000007">
    <property type="protein sequence ID" value="MBK1787632.1"/>
    <property type="molecule type" value="Genomic_DNA"/>
</dbReference>
<evidence type="ECO:0000256" key="1">
    <source>
        <dbReference type="ARBA" id="ARBA00007401"/>
    </source>
</evidence>
<proteinExistence type="inferred from homology"/>
<protein>
    <submittedName>
        <fullName evidence="9">Glycoside hydrolase family 2</fullName>
    </submittedName>
</protein>
<evidence type="ECO:0000259" key="8">
    <source>
        <dbReference type="Pfam" id="PF22666"/>
    </source>
</evidence>
<evidence type="ECO:0000256" key="4">
    <source>
        <dbReference type="SAM" id="MobiDB-lite"/>
    </source>
</evidence>
<dbReference type="GO" id="GO:0005975">
    <property type="term" value="P:carbohydrate metabolic process"/>
    <property type="evidence" value="ECO:0007669"/>
    <property type="project" value="InterPro"/>
</dbReference>
<dbReference type="Pfam" id="PF22666">
    <property type="entry name" value="Glyco_hydro_2_N2"/>
    <property type="match status" value="1"/>
</dbReference>
<dbReference type="PANTHER" id="PTHR42732">
    <property type="entry name" value="BETA-GALACTOSIDASE"/>
    <property type="match status" value="1"/>
</dbReference>
<evidence type="ECO:0000259" key="7">
    <source>
        <dbReference type="Pfam" id="PF02836"/>
    </source>
</evidence>
<keyword evidence="2 9" id="KW-0378">Hydrolase</keyword>
<evidence type="ECO:0000313" key="9">
    <source>
        <dbReference type="EMBL" id="MBK1787632.1"/>
    </source>
</evidence>
<dbReference type="SUPFAM" id="SSF49303">
    <property type="entry name" value="beta-Galactosidase/glucuronidase domain"/>
    <property type="match status" value="1"/>
</dbReference>
<feature type="domain" description="Beta-mannosidase-like galactose-binding" evidence="8">
    <location>
        <begin position="136"/>
        <end position="226"/>
    </location>
</feature>
<dbReference type="Gene3D" id="3.20.20.80">
    <property type="entry name" value="Glycosidases"/>
    <property type="match status" value="1"/>
</dbReference>
<comment type="similarity">
    <text evidence="1">Belongs to the glycosyl hydrolase 2 family.</text>
</comment>
<evidence type="ECO:0000256" key="2">
    <source>
        <dbReference type="ARBA" id="ARBA00022801"/>
    </source>
</evidence>
<feature type="signal peptide" evidence="5">
    <location>
        <begin position="1"/>
        <end position="42"/>
    </location>
</feature>
<feature type="compositionally biased region" description="Low complexity" evidence="4">
    <location>
        <begin position="38"/>
        <end position="56"/>
    </location>
</feature>
<feature type="domain" description="Glycoside hydrolase family 2 immunoglobulin-like beta-sandwich" evidence="6">
    <location>
        <begin position="269"/>
        <end position="354"/>
    </location>
</feature>
<dbReference type="Gene3D" id="2.60.120.260">
    <property type="entry name" value="Galactose-binding domain-like"/>
    <property type="match status" value="1"/>
</dbReference>
<feature type="chain" id="PRO_5036724961" evidence="5">
    <location>
        <begin position="43"/>
        <end position="654"/>
    </location>
</feature>
<organism evidence="9 10">
    <name type="scientific">Prauserella cavernicola</name>
    <dbReference type="NCBI Taxonomy" id="2800127"/>
    <lineage>
        <taxon>Bacteria</taxon>
        <taxon>Bacillati</taxon>
        <taxon>Actinomycetota</taxon>
        <taxon>Actinomycetes</taxon>
        <taxon>Pseudonocardiales</taxon>
        <taxon>Pseudonocardiaceae</taxon>
        <taxon>Prauserella</taxon>
    </lineage>
</organism>
<dbReference type="InterPro" id="IPR036156">
    <property type="entry name" value="Beta-gal/glucu_dom_sf"/>
</dbReference>
<dbReference type="Gene3D" id="2.60.40.10">
    <property type="entry name" value="Immunoglobulins"/>
    <property type="match status" value="1"/>
</dbReference>
<dbReference type="InterPro" id="IPR017853">
    <property type="entry name" value="GH"/>
</dbReference>
<name>A0A934V6K5_9PSEU</name>
<dbReference type="RefSeq" id="WP_200322472.1">
    <property type="nucleotide sequence ID" value="NZ_JAENJH010000007.1"/>
</dbReference>
<evidence type="ECO:0000313" key="10">
    <source>
        <dbReference type="Proteomes" id="UP000635245"/>
    </source>
</evidence>
<keyword evidence="10" id="KW-1185">Reference proteome</keyword>
<dbReference type="InterPro" id="IPR054593">
    <property type="entry name" value="Beta-mannosidase-like_N2"/>
</dbReference>
<dbReference type="Proteomes" id="UP000635245">
    <property type="component" value="Unassembled WGS sequence"/>
</dbReference>
<dbReference type="PROSITE" id="PS51318">
    <property type="entry name" value="TAT"/>
    <property type="match status" value="1"/>
</dbReference>
<gene>
    <name evidence="9" type="ORF">JHE00_25175</name>
</gene>
<sequence>MSDTSSADRSRGASRRAFLRNAGATGALTAAALLAPGGGAHASAPATATAQPTETGWRPKRPRLTTPWTAEVSPHNALPEYPRPQLRRPRWLNLNGVWQFGAAGIGEAAPTGRDLPERILVPYPVESALSGIMRNEHRMFYRRRFVVPHAWRVGATRGERLLLHVDAVDYHATVWVNGTEVGTHAGGYDRFSLDVTGALRTGRSGAPEGEQELVVAVQDPTEDGIQPIGKQHNVPEGLFYTASSGIWQTVWLEPVPSVHIGQLDLGSTQDNTAVTVSARVANPDGHLVRVELREGGTVVGSVTGAPNTTLTIPVESPRTWSPADPFLYDVVAAMVPEHDHDAAVDRVEAYTGIRSIALGEVSGHQRFLLNGEYIFPLSTLQQGFWPDGCYTGATDEALRFDLEGAKELGFNTVRMHVKVAPDRWYYWADRLGVLVLQDMPNTGTGRQPPEPEVPVPPPSEAGRRVLLHELHRMIDTHRSHPSIIMWIPFNEGWGVFDIAAVAEQTKQWDPTRIVNAMSGVNVCECGYEGGDVLDRHNLGVPYPGPVPRPTDGRAAMIGEFGAFGIAVPGHEWSPGASEPNVDVPDLAALTDSYVTAMGQIAEFARSEGLAAANYNLFEDAEVQVNGLYTYDRRVLKPDAARVRAANDAVTRLRP</sequence>
<dbReference type="SUPFAM" id="SSF51445">
    <property type="entry name" value="(Trans)glycosidases"/>
    <property type="match status" value="1"/>
</dbReference>
<evidence type="ECO:0000256" key="5">
    <source>
        <dbReference type="SAM" id="SignalP"/>
    </source>
</evidence>
<dbReference type="InterPro" id="IPR006103">
    <property type="entry name" value="Glyco_hydro_2_cat"/>
</dbReference>
<dbReference type="SUPFAM" id="SSF49785">
    <property type="entry name" value="Galactose-binding domain-like"/>
    <property type="match status" value="1"/>
</dbReference>
<dbReference type="InterPro" id="IPR008979">
    <property type="entry name" value="Galactose-bd-like_sf"/>
</dbReference>
<keyword evidence="3" id="KW-0326">Glycosidase</keyword>
<accession>A0A934V6K5</accession>
<feature type="region of interest" description="Disordered" evidence="4">
    <location>
        <begin position="38"/>
        <end position="70"/>
    </location>
</feature>
<dbReference type="InterPro" id="IPR006311">
    <property type="entry name" value="TAT_signal"/>
</dbReference>
<comment type="caution">
    <text evidence="9">The sequence shown here is derived from an EMBL/GenBank/DDBJ whole genome shotgun (WGS) entry which is preliminary data.</text>
</comment>
<dbReference type="InterPro" id="IPR013783">
    <property type="entry name" value="Ig-like_fold"/>
</dbReference>
<dbReference type="Pfam" id="PF00703">
    <property type="entry name" value="Glyco_hydro_2"/>
    <property type="match status" value="1"/>
</dbReference>
<dbReference type="GO" id="GO:0004553">
    <property type="term" value="F:hydrolase activity, hydrolyzing O-glycosyl compounds"/>
    <property type="evidence" value="ECO:0007669"/>
    <property type="project" value="InterPro"/>
</dbReference>
<reference evidence="9" key="1">
    <citation type="submission" date="2020-12" db="EMBL/GenBank/DDBJ databases">
        <title>Prauserella sp. ASG 168, a novel actinomycete isolated from cave rock.</title>
        <authorList>
            <person name="Suriyachadkun C."/>
        </authorList>
    </citation>
    <scope>NUCLEOTIDE SEQUENCE</scope>
    <source>
        <strain evidence="9">ASG 168</strain>
    </source>
</reference>